<keyword evidence="3" id="KW-1185">Reference proteome</keyword>
<name>A0A2J6T2P9_9HELO</name>
<proteinExistence type="predicted"/>
<dbReference type="InParanoid" id="A0A2J6T2P9"/>
<reference evidence="2 3" key="1">
    <citation type="submission" date="2016-04" db="EMBL/GenBank/DDBJ databases">
        <title>A degradative enzymes factory behind the ericoid mycorrhizal symbiosis.</title>
        <authorList>
            <consortium name="DOE Joint Genome Institute"/>
            <person name="Martino E."/>
            <person name="Morin E."/>
            <person name="Grelet G."/>
            <person name="Kuo A."/>
            <person name="Kohler A."/>
            <person name="Daghino S."/>
            <person name="Barry K."/>
            <person name="Choi C."/>
            <person name="Cichocki N."/>
            <person name="Clum A."/>
            <person name="Copeland A."/>
            <person name="Hainaut M."/>
            <person name="Haridas S."/>
            <person name="Labutti K."/>
            <person name="Lindquist E."/>
            <person name="Lipzen A."/>
            <person name="Khouja H.-R."/>
            <person name="Murat C."/>
            <person name="Ohm R."/>
            <person name="Olson A."/>
            <person name="Spatafora J."/>
            <person name="Veneault-Fourrey C."/>
            <person name="Henrissat B."/>
            <person name="Grigoriev I."/>
            <person name="Martin F."/>
            <person name="Perotto S."/>
        </authorList>
    </citation>
    <scope>NUCLEOTIDE SEQUENCE [LARGE SCALE GENOMIC DNA]</scope>
    <source>
        <strain evidence="2 3">E</strain>
    </source>
</reference>
<protein>
    <submittedName>
        <fullName evidence="2">Uncharacterized protein</fullName>
    </submittedName>
</protein>
<accession>A0A2J6T2P9</accession>
<feature type="region of interest" description="Disordered" evidence="1">
    <location>
        <begin position="42"/>
        <end position="81"/>
    </location>
</feature>
<dbReference type="RefSeq" id="XP_024734204.1">
    <property type="nucleotide sequence ID" value="XM_024873404.1"/>
</dbReference>
<evidence type="ECO:0000313" key="2">
    <source>
        <dbReference type="EMBL" id="PMD57300.1"/>
    </source>
</evidence>
<sequence length="81" mass="8992">MFEKFLAFPTAATWLDPFLCFLRHCFIFFFIPLLQVPDTARHSVSGLSPHQSHLKDGSSQHQTVSGDALSARSALRSIDGS</sequence>
<dbReference type="Proteomes" id="UP000235371">
    <property type="component" value="Unassembled WGS sequence"/>
</dbReference>
<dbReference type="AlphaFoldDB" id="A0A2J6T2P9"/>
<organism evidence="2 3">
    <name type="scientific">Hyaloscypha bicolor E</name>
    <dbReference type="NCBI Taxonomy" id="1095630"/>
    <lineage>
        <taxon>Eukaryota</taxon>
        <taxon>Fungi</taxon>
        <taxon>Dikarya</taxon>
        <taxon>Ascomycota</taxon>
        <taxon>Pezizomycotina</taxon>
        <taxon>Leotiomycetes</taxon>
        <taxon>Helotiales</taxon>
        <taxon>Hyaloscyphaceae</taxon>
        <taxon>Hyaloscypha</taxon>
        <taxon>Hyaloscypha bicolor</taxon>
    </lineage>
</organism>
<dbReference type="GeneID" id="36581484"/>
<dbReference type="EMBL" id="KZ613847">
    <property type="protein sequence ID" value="PMD57300.1"/>
    <property type="molecule type" value="Genomic_DNA"/>
</dbReference>
<gene>
    <name evidence="2" type="ORF">K444DRAFT_50762</name>
</gene>
<evidence type="ECO:0000313" key="3">
    <source>
        <dbReference type="Proteomes" id="UP000235371"/>
    </source>
</evidence>
<evidence type="ECO:0000256" key="1">
    <source>
        <dbReference type="SAM" id="MobiDB-lite"/>
    </source>
</evidence>